<dbReference type="EMBL" id="KZ613563">
    <property type="protein sequence ID" value="PMD12132.1"/>
    <property type="molecule type" value="Genomic_DNA"/>
</dbReference>
<evidence type="ECO:0000256" key="10">
    <source>
        <dbReference type="ARBA" id="ARBA00022777"/>
    </source>
</evidence>
<keyword evidence="8" id="KW-0479">Metal-binding</keyword>
<keyword evidence="9 18" id="KW-0863">Zinc-finger</keyword>
<evidence type="ECO:0000256" key="2">
    <source>
        <dbReference type="ARBA" id="ARBA00004229"/>
    </source>
</evidence>
<dbReference type="GO" id="GO:0016020">
    <property type="term" value="C:membrane"/>
    <property type="evidence" value="ECO:0007669"/>
    <property type="project" value="UniProtKB-SubCell"/>
</dbReference>
<evidence type="ECO:0000313" key="21">
    <source>
        <dbReference type="Proteomes" id="UP000235672"/>
    </source>
</evidence>
<name>A0A2J6PDM6_9HELO</name>
<comment type="subcellular location">
    <subcellularLocation>
        <location evidence="1">Membrane</location>
        <topology evidence="1">Multi-pass membrane protein</topology>
    </subcellularLocation>
    <subcellularLocation>
        <location evidence="2">Plastid</location>
        <location evidence="2">Chloroplast</location>
    </subcellularLocation>
</comment>
<evidence type="ECO:0000256" key="12">
    <source>
        <dbReference type="ARBA" id="ARBA00022946"/>
    </source>
</evidence>
<dbReference type="GO" id="GO:0010276">
    <property type="term" value="F:phytol kinase activity"/>
    <property type="evidence" value="ECO:0007669"/>
    <property type="project" value="UniProtKB-EC"/>
</dbReference>
<evidence type="ECO:0000259" key="19">
    <source>
        <dbReference type="PROSITE" id="PS50865"/>
    </source>
</evidence>
<keyword evidence="7" id="KW-0812">Transmembrane</keyword>
<evidence type="ECO:0000256" key="15">
    <source>
        <dbReference type="ARBA" id="ARBA00024015"/>
    </source>
</evidence>
<dbReference type="SUPFAM" id="SSF144232">
    <property type="entry name" value="HIT/MYND zinc finger-like"/>
    <property type="match status" value="1"/>
</dbReference>
<keyword evidence="11" id="KW-0862">Zinc</keyword>
<keyword evidence="6" id="KW-0808">Transferase</keyword>
<keyword evidence="12" id="KW-0809">Transit peptide</keyword>
<comment type="catalytic activity">
    <reaction evidence="17">
        <text>phytol + CTP = phytyl phosphate + CDP + H(+)</text>
        <dbReference type="Rhea" id="RHEA:38055"/>
        <dbReference type="ChEBI" id="CHEBI:15378"/>
        <dbReference type="ChEBI" id="CHEBI:17327"/>
        <dbReference type="ChEBI" id="CHEBI:37563"/>
        <dbReference type="ChEBI" id="CHEBI:58069"/>
        <dbReference type="ChEBI" id="CHEBI:75483"/>
        <dbReference type="EC" id="2.7.1.182"/>
    </reaction>
</comment>
<evidence type="ECO:0000256" key="13">
    <source>
        <dbReference type="ARBA" id="ARBA00022989"/>
    </source>
</evidence>
<dbReference type="PANTHER" id="PTHR32523:SF8">
    <property type="entry name" value="DOLICHOL KINASE"/>
    <property type="match status" value="1"/>
</dbReference>
<reference evidence="20 21" key="1">
    <citation type="submission" date="2016-05" db="EMBL/GenBank/DDBJ databases">
        <title>A degradative enzymes factory behind the ericoid mycorrhizal symbiosis.</title>
        <authorList>
            <consortium name="DOE Joint Genome Institute"/>
            <person name="Martino E."/>
            <person name="Morin E."/>
            <person name="Grelet G."/>
            <person name="Kuo A."/>
            <person name="Kohler A."/>
            <person name="Daghino S."/>
            <person name="Barry K."/>
            <person name="Choi C."/>
            <person name="Cichocki N."/>
            <person name="Clum A."/>
            <person name="Copeland A."/>
            <person name="Hainaut M."/>
            <person name="Haridas S."/>
            <person name="Labutti K."/>
            <person name="Lindquist E."/>
            <person name="Lipzen A."/>
            <person name="Khouja H.-R."/>
            <person name="Murat C."/>
            <person name="Ohm R."/>
            <person name="Olson A."/>
            <person name="Spatafora J."/>
            <person name="Veneault-Fourrey C."/>
            <person name="Henrissat B."/>
            <person name="Grigoriev I."/>
            <person name="Martin F."/>
            <person name="Perotto S."/>
        </authorList>
    </citation>
    <scope>NUCLEOTIDE SEQUENCE [LARGE SCALE GENOMIC DNA]</scope>
    <source>
        <strain evidence="20 21">UAMH 7357</strain>
    </source>
</reference>
<dbReference type="STRING" id="1745343.A0A2J6PDM6"/>
<keyword evidence="21" id="KW-1185">Reference proteome</keyword>
<accession>A0A2J6PDM6</accession>
<keyword evidence="10" id="KW-0418">Kinase</keyword>
<comment type="pathway">
    <text evidence="15">Cofactor biosynthesis; tocopherol biosynthesis.</text>
</comment>
<evidence type="ECO:0000256" key="11">
    <source>
        <dbReference type="ARBA" id="ARBA00022833"/>
    </source>
</evidence>
<evidence type="ECO:0000256" key="17">
    <source>
        <dbReference type="ARBA" id="ARBA00048889"/>
    </source>
</evidence>
<feature type="domain" description="MYND-type" evidence="19">
    <location>
        <begin position="143"/>
        <end position="187"/>
    </location>
</feature>
<evidence type="ECO:0000256" key="16">
    <source>
        <dbReference type="ARBA" id="ARBA00039024"/>
    </source>
</evidence>
<protein>
    <recommendedName>
        <fullName evidence="16">phytol kinase</fullName>
        <ecNumber evidence="16">2.7.1.182</ecNumber>
    </recommendedName>
</protein>
<keyword evidence="13" id="KW-1133">Transmembrane helix</keyword>
<dbReference type="GO" id="GO:0008270">
    <property type="term" value="F:zinc ion binding"/>
    <property type="evidence" value="ECO:0007669"/>
    <property type="project" value="UniProtKB-KW"/>
</dbReference>
<organism evidence="20 21">
    <name type="scientific">Hyaloscypha hepaticicola</name>
    <dbReference type="NCBI Taxonomy" id="2082293"/>
    <lineage>
        <taxon>Eukaryota</taxon>
        <taxon>Fungi</taxon>
        <taxon>Dikarya</taxon>
        <taxon>Ascomycota</taxon>
        <taxon>Pezizomycotina</taxon>
        <taxon>Leotiomycetes</taxon>
        <taxon>Helotiales</taxon>
        <taxon>Hyaloscyphaceae</taxon>
        <taxon>Hyaloscypha</taxon>
    </lineage>
</organism>
<evidence type="ECO:0000256" key="3">
    <source>
        <dbReference type="ARBA" id="ARBA00010794"/>
    </source>
</evidence>
<dbReference type="OrthoDB" id="432970at2759"/>
<keyword evidence="4" id="KW-0150">Chloroplast</keyword>
<evidence type="ECO:0000256" key="6">
    <source>
        <dbReference type="ARBA" id="ARBA00022679"/>
    </source>
</evidence>
<dbReference type="InterPro" id="IPR039606">
    <property type="entry name" value="Phytol/farnesol_kinase"/>
</dbReference>
<evidence type="ECO:0000313" key="20">
    <source>
        <dbReference type="EMBL" id="PMD12132.1"/>
    </source>
</evidence>
<dbReference type="PANTHER" id="PTHR32523">
    <property type="entry name" value="PHYTOL KINASE 1, CHLOROPLASTIC"/>
    <property type="match status" value="1"/>
</dbReference>
<keyword evidence="14" id="KW-0472">Membrane</keyword>
<keyword evidence="5" id="KW-0934">Plastid</keyword>
<dbReference type="Pfam" id="PF01753">
    <property type="entry name" value="zf-MYND"/>
    <property type="match status" value="1"/>
</dbReference>
<dbReference type="InterPro" id="IPR002893">
    <property type="entry name" value="Znf_MYND"/>
</dbReference>
<comment type="similarity">
    <text evidence="3">Belongs to the polyprenol kinase family.</text>
</comment>
<dbReference type="EC" id="2.7.1.182" evidence="16"/>
<evidence type="ECO:0000256" key="18">
    <source>
        <dbReference type="PROSITE-ProRule" id="PRU00134"/>
    </source>
</evidence>
<evidence type="ECO:0000256" key="4">
    <source>
        <dbReference type="ARBA" id="ARBA00022528"/>
    </source>
</evidence>
<dbReference type="AlphaFoldDB" id="A0A2J6PDM6"/>
<evidence type="ECO:0000256" key="14">
    <source>
        <dbReference type="ARBA" id="ARBA00023136"/>
    </source>
</evidence>
<dbReference type="Gene3D" id="6.10.140.2220">
    <property type="match status" value="1"/>
</dbReference>
<evidence type="ECO:0000256" key="7">
    <source>
        <dbReference type="ARBA" id="ARBA00022692"/>
    </source>
</evidence>
<gene>
    <name evidence="20" type="ORF">NA56DRAFT_652712</name>
</gene>
<evidence type="ECO:0000256" key="9">
    <source>
        <dbReference type="ARBA" id="ARBA00022771"/>
    </source>
</evidence>
<dbReference type="Proteomes" id="UP000235672">
    <property type="component" value="Unassembled WGS sequence"/>
</dbReference>
<evidence type="ECO:0000256" key="1">
    <source>
        <dbReference type="ARBA" id="ARBA00004141"/>
    </source>
</evidence>
<proteinExistence type="inferred from homology"/>
<evidence type="ECO:0000256" key="5">
    <source>
        <dbReference type="ARBA" id="ARBA00022640"/>
    </source>
</evidence>
<dbReference type="PROSITE" id="PS50865">
    <property type="entry name" value="ZF_MYND_2"/>
    <property type="match status" value="1"/>
</dbReference>
<evidence type="ECO:0000256" key="8">
    <source>
        <dbReference type="ARBA" id="ARBA00022723"/>
    </source>
</evidence>
<sequence length="205" mass="23036">MSTRLPLHEFKITNSDWPVGPPSPDTPITNPLSLLHCRYPLGAYLSNPNFALIYSRKNPYDVYTEPLYAMLTAGSSAPLERPKKKDAQTFWMKTYSENVGLLEKLEEGGVLKRTGQEHKQGFVTLVAVETVLVDGQWAEVCHNTGCGKREQLEMAETRMKRCARCRDVWYCGKECQEAGWGEHKKRCKVLKGAAEKRAAVGEDAS</sequence>